<dbReference type="InterPro" id="IPR023393">
    <property type="entry name" value="START-like_dom_sf"/>
</dbReference>
<proteinExistence type="predicted"/>
<organism evidence="3 4">
    <name type="scientific">Monoraphidium neglectum</name>
    <dbReference type="NCBI Taxonomy" id="145388"/>
    <lineage>
        <taxon>Eukaryota</taxon>
        <taxon>Viridiplantae</taxon>
        <taxon>Chlorophyta</taxon>
        <taxon>core chlorophytes</taxon>
        <taxon>Chlorophyceae</taxon>
        <taxon>CS clade</taxon>
        <taxon>Sphaeropleales</taxon>
        <taxon>Selenastraceae</taxon>
        <taxon>Monoraphidium</taxon>
    </lineage>
</organism>
<keyword evidence="4" id="KW-1185">Reference proteome</keyword>
<dbReference type="InterPro" id="IPR051213">
    <property type="entry name" value="START_lipid_transfer"/>
</dbReference>
<gene>
    <name evidence="3" type="ORF">MNEG_3055</name>
</gene>
<dbReference type="Proteomes" id="UP000054498">
    <property type="component" value="Unassembled WGS sequence"/>
</dbReference>
<evidence type="ECO:0000259" key="2">
    <source>
        <dbReference type="PROSITE" id="PS50848"/>
    </source>
</evidence>
<accession>A0A0D2K2Y9</accession>
<dbReference type="GeneID" id="25735933"/>
<evidence type="ECO:0000256" key="1">
    <source>
        <dbReference type="SAM" id="MobiDB-lite"/>
    </source>
</evidence>
<dbReference type="RefSeq" id="XP_013903917.1">
    <property type="nucleotide sequence ID" value="XM_014048463.1"/>
</dbReference>
<name>A0A0D2K2Y9_9CHLO</name>
<dbReference type="GO" id="GO:0008289">
    <property type="term" value="F:lipid binding"/>
    <property type="evidence" value="ECO:0007669"/>
    <property type="project" value="InterPro"/>
</dbReference>
<dbReference type="GO" id="GO:0005737">
    <property type="term" value="C:cytoplasm"/>
    <property type="evidence" value="ECO:0007669"/>
    <property type="project" value="UniProtKB-ARBA"/>
</dbReference>
<dbReference type="InterPro" id="IPR002913">
    <property type="entry name" value="START_lipid-bd_dom"/>
</dbReference>
<reference evidence="3 4" key="1">
    <citation type="journal article" date="2013" name="BMC Genomics">
        <title>Reconstruction of the lipid metabolism for the microalga Monoraphidium neglectum from its genome sequence reveals characteristics suitable for biofuel production.</title>
        <authorList>
            <person name="Bogen C."/>
            <person name="Al-Dilaimi A."/>
            <person name="Albersmeier A."/>
            <person name="Wichmann J."/>
            <person name="Grundmann M."/>
            <person name="Rupp O."/>
            <person name="Lauersen K.J."/>
            <person name="Blifernez-Klassen O."/>
            <person name="Kalinowski J."/>
            <person name="Goesmann A."/>
            <person name="Mussgnug J.H."/>
            <person name="Kruse O."/>
        </authorList>
    </citation>
    <scope>NUCLEOTIDE SEQUENCE [LARGE SCALE GENOMIC DNA]</scope>
    <source>
        <strain evidence="3 4">SAG 48.87</strain>
    </source>
</reference>
<dbReference type="KEGG" id="mng:MNEG_3055"/>
<dbReference type="EMBL" id="KK100589">
    <property type="protein sequence ID" value="KIZ04898.1"/>
    <property type="molecule type" value="Genomic_DNA"/>
</dbReference>
<dbReference type="SUPFAM" id="SSF55961">
    <property type="entry name" value="Bet v1-like"/>
    <property type="match status" value="1"/>
</dbReference>
<dbReference type="PROSITE" id="PS50848">
    <property type="entry name" value="START"/>
    <property type="match status" value="1"/>
</dbReference>
<dbReference type="AlphaFoldDB" id="A0A0D2K2Y9"/>
<feature type="domain" description="START" evidence="2">
    <location>
        <begin position="26"/>
        <end position="190"/>
    </location>
</feature>
<dbReference type="OrthoDB" id="1295045at2759"/>
<sequence length="302" mass="33115">MFDKDVPGFVKYTAWRRTLPGGKTEYKSVTTAPDVTPQEFMDMYLDDGFRRNWDGMVIHHEVLEHGNFAERQQVVRWIRRFPFAFLSDREYSIARRLFRGADGSLTACTKSVVHPREYKNSSLVRMDVYWSHWRSVAVDCPWGSGKPATQTTLLHHEQFKIPERLARFAVTHGMWGFVRKLSSTVPQYAEARRRRCHPLKEDADAYGAGFAPNPPHRHGAAAGGAADDGTCSAAAAADSPGGGRADAYRPRGGGLRTKAALLLIGGVALAAGAGRVGGGRRGRRAALGATAFAEADPAECVE</sequence>
<evidence type="ECO:0000313" key="3">
    <source>
        <dbReference type="EMBL" id="KIZ04898.1"/>
    </source>
</evidence>
<dbReference type="PANTHER" id="PTHR19308">
    <property type="entry name" value="PHOSPHATIDYLCHOLINE TRANSFER PROTEIN"/>
    <property type="match status" value="1"/>
</dbReference>
<evidence type="ECO:0000313" key="4">
    <source>
        <dbReference type="Proteomes" id="UP000054498"/>
    </source>
</evidence>
<protein>
    <recommendedName>
        <fullName evidence="2">START domain-containing protein</fullName>
    </recommendedName>
</protein>
<dbReference type="PANTHER" id="PTHR19308:SF39">
    <property type="entry name" value="PHOSPHATIDYLCHOLINE TRANSFER PROTEIN"/>
    <property type="match status" value="1"/>
</dbReference>
<dbReference type="Gene3D" id="3.30.530.20">
    <property type="match status" value="1"/>
</dbReference>
<feature type="region of interest" description="Disordered" evidence="1">
    <location>
        <begin position="208"/>
        <end position="250"/>
    </location>
</feature>
<feature type="compositionally biased region" description="Low complexity" evidence="1">
    <location>
        <begin position="223"/>
        <end position="239"/>
    </location>
</feature>